<evidence type="ECO:0000313" key="4">
    <source>
        <dbReference type="EMBL" id="MDN4526769.1"/>
    </source>
</evidence>
<evidence type="ECO:0000256" key="1">
    <source>
        <dbReference type="ARBA" id="ARBA00022630"/>
    </source>
</evidence>
<proteinExistence type="predicted"/>
<dbReference type="Proteomes" id="UP001172721">
    <property type="component" value="Unassembled WGS sequence"/>
</dbReference>
<accession>A0ABT8I163</accession>
<evidence type="ECO:0000313" key="5">
    <source>
        <dbReference type="Proteomes" id="UP001172721"/>
    </source>
</evidence>
<name>A0ABT8I163_9BACL</name>
<keyword evidence="5" id="KW-1185">Reference proteome</keyword>
<sequence>MKIAAIIGSSRADGNTQQLTELALKGIDYTPIILKEKQVVPIDDLRHAAGGFHPVSDDYETVIDTVLEHDILIFATPVYWYGMSGLMKNFVDRWSQSLRDDRFEFKKEMSQKTAYVITCGGDQPRIKALPLILQFQYIFDFMGVSFAGYIIGTANAPSDILKDERALAEARQWNEKFLNKQK</sequence>
<evidence type="ECO:0000259" key="3">
    <source>
        <dbReference type="Pfam" id="PF03358"/>
    </source>
</evidence>
<dbReference type="InterPro" id="IPR029039">
    <property type="entry name" value="Flavoprotein-like_sf"/>
</dbReference>
<organism evidence="4 5">
    <name type="scientific">Fictibacillus fluitans</name>
    <dbReference type="NCBI Taxonomy" id="3058422"/>
    <lineage>
        <taxon>Bacteria</taxon>
        <taxon>Bacillati</taxon>
        <taxon>Bacillota</taxon>
        <taxon>Bacilli</taxon>
        <taxon>Bacillales</taxon>
        <taxon>Fictibacillaceae</taxon>
        <taxon>Fictibacillus</taxon>
    </lineage>
</organism>
<dbReference type="InterPro" id="IPR005025">
    <property type="entry name" value="FMN_Rdtase-like_dom"/>
</dbReference>
<dbReference type="RefSeq" id="WP_301167785.1">
    <property type="nucleotide sequence ID" value="NZ_JAUHTR010000014.1"/>
</dbReference>
<dbReference type="Pfam" id="PF03358">
    <property type="entry name" value="FMN_red"/>
    <property type="match status" value="1"/>
</dbReference>
<comment type="caution">
    <text evidence="4">The sequence shown here is derived from an EMBL/GenBank/DDBJ whole genome shotgun (WGS) entry which is preliminary data.</text>
</comment>
<dbReference type="PANTHER" id="PTHR43278:SF4">
    <property type="entry name" value="NAD(P)H-DEPENDENT FMN-CONTAINING OXIDOREDUCTASE YWQN-RELATED"/>
    <property type="match status" value="1"/>
</dbReference>
<gene>
    <name evidence="4" type="ORF">QYB97_19970</name>
</gene>
<dbReference type="Gene3D" id="3.40.50.360">
    <property type="match status" value="1"/>
</dbReference>
<reference evidence="4" key="1">
    <citation type="submission" date="2023-07" db="EMBL/GenBank/DDBJ databases">
        <title>Fictibacillus sp. isolated from freshwater pond.</title>
        <authorList>
            <person name="Kirdat K."/>
            <person name="Bhat A."/>
            <person name="Mourya A."/>
            <person name="Yadav A."/>
        </authorList>
    </citation>
    <scope>NUCLEOTIDE SEQUENCE</scope>
    <source>
        <strain evidence="4">NE201</strain>
    </source>
</reference>
<dbReference type="PANTHER" id="PTHR43278">
    <property type="entry name" value="NAD(P)H-DEPENDENT FMN-CONTAINING OXIDOREDUCTASE YWQN-RELATED"/>
    <property type="match status" value="1"/>
</dbReference>
<protein>
    <submittedName>
        <fullName evidence="4">Flavodoxin family protein</fullName>
    </submittedName>
</protein>
<keyword evidence="1" id="KW-0285">Flavoprotein</keyword>
<feature type="domain" description="NADPH-dependent FMN reductase-like" evidence="3">
    <location>
        <begin position="1"/>
        <end position="123"/>
    </location>
</feature>
<evidence type="ECO:0000256" key="2">
    <source>
        <dbReference type="ARBA" id="ARBA00022643"/>
    </source>
</evidence>
<dbReference type="EMBL" id="JAUHTR010000014">
    <property type="protein sequence ID" value="MDN4526769.1"/>
    <property type="molecule type" value="Genomic_DNA"/>
</dbReference>
<dbReference type="SUPFAM" id="SSF52218">
    <property type="entry name" value="Flavoproteins"/>
    <property type="match status" value="1"/>
</dbReference>
<keyword evidence="2" id="KW-0288">FMN</keyword>
<dbReference type="InterPro" id="IPR051796">
    <property type="entry name" value="ISF_SsuE-like"/>
</dbReference>